<evidence type="ECO:0000259" key="4">
    <source>
        <dbReference type="Pfam" id="PF13519"/>
    </source>
</evidence>
<dbReference type="SUPFAM" id="SSF53300">
    <property type="entry name" value="vWA-like"/>
    <property type="match status" value="1"/>
</dbReference>
<dbReference type="InterPro" id="IPR036465">
    <property type="entry name" value="vWFA_dom_sf"/>
</dbReference>
<dbReference type="OrthoDB" id="9780136at2"/>
<evidence type="ECO:0000259" key="3">
    <source>
        <dbReference type="Pfam" id="PF07584"/>
    </source>
</evidence>
<dbReference type="InterPro" id="IPR002035">
    <property type="entry name" value="VWF_A"/>
</dbReference>
<evidence type="ECO:0000313" key="5">
    <source>
        <dbReference type="EMBL" id="TFE84006.1"/>
    </source>
</evidence>
<dbReference type="Proteomes" id="UP000298246">
    <property type="component" value="Unassembled WGS sequence"/>
</dbReference>
<keyword evidence="2" id="KW-0472">Membrane</keyword>
<sequence length="680" mass="72898">MEFASLSSLWLAVSLPLIVILYLLKRRYVDTPVSSHLLWRRVLREQEANRPWQRLRRQLLVWLQLLAAALLVLALTQPSVRTEGHARAHVLFVLDASASMQAAAESASAADRPEGERLPVPSRLERAKEAIIRYAQDEAGGSEYSLLLLRGQPELVMQRQAGIADLQAALDKAQPFYGHAAYRETLSLASALTRGDRTAEVRVYTDQQWPETMDGLRFDVPVQVERIGGAAEGNVSIVQFGVKASAASSAQTALPYTDVSGEGGTTVQEAVAVLKNWGTAPATFDAVVYADEHAEALQRVTLQPGEQQPVYWQRLRGAGVYRLELDVRDAYLADNTAFAFAAANVERKRAVYAGAGNLFLDKALALAGVDVLRAEKGADGIYGAPASGSPDLIVLDGVAPAEVAAAGWQRLLAATPIWEFPVAAPAADTSSGPADAPFEFNDHPVNRYLRLDGVHVAQLQPLGAKAAGWKPLISTGDGRPLVVAGAMAGQPRLEFAFALTQSDLPLRAEFPVLVQNAVTWLTAQAAGYLGQMLAGERLTLAVRPEAVSAQWVSASGAALPAEVIDGAVSPQQNAPTEPGLYRFVERDASGAELQQRWLAVRTDPREADVDARSAWPPAEPDGETGSRSGAAQGADSDGEQAAQQLLAASKNGVPLAPWIIAALLLVVLVEWEVYRRGHTI</sequence>
<feature type="region of interest" description="Disordered" evidence="1">
    <location>
        <begin position="604"/>
        <end position="641"/>
    </location>
</feature>
<evidence type="ECO:0000313" key="6">
    <source>
        <dbReference type="Proteomes" id="UP000298246"/>
    </source>
</evidence>
<dbReference type="RefSeq" id="WP_134756657.1">
    <property type="nucleotide sequence ID" value="NZ_MYFO02000016.1"/>
</dbReference>
<evidence type="ECO:0000256" key="2">
    <source>
        <dbReference type="SAM" id="Phobius"/>
    </source>
</evidence>
<dbReference type="PANTHER" id="PTHR37464:SF1">
    <property type="entry name" value="BLL2463 PROTEIN"/>
    <property type="match status" value="1"/>
</dbReference>
<evidence type="ECO:0000256" key="1">
    <source>
        <dbReference type="SAM" id="MobiDB-lite"/>
    </source>
</evidence>
<dbReference type="PANTHER" id="PTHR37464">
    <property type="entry name" value="BLL2463 PROTEIN"/>
    <property type="match status" value="1"/>
</dbReference>
<feature type="domain" description="Aerotolerance regulator N-terminal" evidence="3">
    <location>
        <begin position="1"/>
        <end position="78"/>
    </location>
</feature>
<keyword evidence="2" id="KW-0812">Transmembrane</keyword>
<gene>
    <name evidence="5" type="ORF">B5M42_21625</name>
</gene>
<dbReference type="EMBL" id="MYFO01000040">
    <property type="protein sequence ID" value="TFE84006.1"/>
    <property type="molecule type" value="Genomic_DNA"/>
</dbReference>
<feature type="transmembrane region" description="Helical" evidence="2">
    <location>
        <begin position="6"/>
        <end position="24"/>
    </location>
</feature>
<keyword evidence="6" id="KW-1185">Reference proteome</keyword>
<protein>
    <recommendedName>
        <fullName evidence="7">Aerotolerance regulator N-terminal domain-containing protein</fullName>
    </recommendedName>
</protein>
<evidence type="ECO:0008006" key="7">
    <source>
        <dbReference type="Google" id="ProtNLM"/>
    </source>
</evidence>
<dbReference type="Gene3D" id="3.40.50.410">
    <property type="entry name" value="von Willebrand factor, type A domain"/>
    <property type="match status" value="1"/>
</dbReference>
<keyword evidence="2" id="KW-1133">Transmembrane helix</keyword>
<dbReference type="Pfam" id="PF07584">
    <property type="entry name" value="BatA"/>
    <property type="match status" value="1"/>
</dbReference>
<name>A0A4Y8PVH0_9BACL</name>
<proteinExistence type="predicted"/>
<dbReference type="AlphaFoldDB" id="A0A4Y8PVH0"/>
<feature type="domain" description="VWFA" evidence="4">
    <location>
        <begin position="90"/>
        <end position="207"/>
    </location>
</feature>
<comment type="caution">
    <text evidence="5">The sequence shown here is derived from an EMBL/GenBank/DDBJ whole genome shotgun (WGS) entry which is preliminary data.</text>
</comment>
<feature type="transmembrane region" description="Helical" evidence="2">
    <location>
        <begin position="655"/>
        <end position="674"/>
    </location>
</feature>
<organism evidence="5 6">
    <name type="scientific">Paenibacillus athensensis</name>
    <dbReference type="NCBI Taxonomy" id="1967502"/>
    <lineage>
        <taxon>Bacteria</taxon>
        <taxon>Bacillati</taxon>
        <taxon>Bacillota</taxon>
        <taxon>Bacilli</taxon>
        <taxon>Bacillales</taxon>
        <taxon>Paenibacillaceae</taxon>
        <taxon>Paenibacillus</taxon>
    </lineage>
</organism>
<dbReference type="InterPro" id="IPR024163">
    <property type="entry name" value="Aerotolerance_reg_N"/>
</dbReference>
<reference evidence="5 6" key="1">
    <citation type="submission" date="2017-03" db="EMBL/GenBank/DDBJ databases">
        <title>Isolation of Levoglucosan Utilizing Bacteria.</title>
        <authorList>
            <person name="Arya A.S."/>
        </authorList>
    </citation>
    <scope>NUCLEOTIDE SEQUENCE [LARGE SCALE GENOMIC DNA]</scope>
    <source>
        <strain evidence="5 6">MEC069</strain>
    </source>
</reference>
<feature type="transmembrane region" description="Helical" evidence="2">
    <location>
        <begin position="59"/>
        <end position="76"/>
    </location>
</feature>
<dbReference type="Pfam" id="PF13519">
    <property type="entry name" value="VWA_2"/>
    <property type="match status" value="1"/>
</dbReference>
<accession>A0A4Y8PVH0</accession>